<dbReference type="Proteomes" id="UP000202528">
    <property type="component" value="Segment"/>
</dbReference>
<dbReference type="KEGG" id="vg:16045678"/>
<name>R9TMN9_9CAUD</name>
<dbReference type="EMBL" id="HQ332141">
    <property type="protein sequence ID" value="AGN33836.1"/>
    <property type="molecule type" value="Genomic_DNA"/>
</dbReference>
<dbReference type="RefSeq" id="YP_008126583.1">
    <property type="nucleotide sequence ID" value="NC_021537.1"/>
</dbReference>
<accession>R9TMN9</accession>
<evidence type="ECO:0000313" key="1">
    <source>
        <dbReference type="EMBL" id="AGN33836.1"/>
    </source>
</evidence>
<reference evidence="1 2" key="1">
    <citation type="submission" date="2010-09" db="EMBL/GenBank/DDBJ databases">
        <title>The Genome Sequence of Halorubrum phage CGphi46.</title>
        <authorList>
            <consortium name="The Broad Institute Genome Sequencing Platform"/>
            <person name="Henn M.R."/>
            <person name="Dillon J."/>
            <person name="Levin J."/>
            <person name="Malboeuf C."/>
            <person name="Casali M."/>
            <person name="Russ C."/>
            <person name="Lennon N."/>
            <person name="Chapman S.B."/>
            <person name="Erlich R."/>
            <person name="Young S.K."/>
            <person name="Yandava C."/>
            <person name="Zeng Q."/>
            <person name="Fitzgerald M.F."/>
            <person name="Alvarado L."/>
            <person name="Anderson S."/>
            <person name="Berlin A."/>
            <person name="Chen Z."/>
            <person name="Freedman E."/>
            <person name="Gellesch M."/>
            <person name="Goldberg J."/>
            <person name="Green L."/>
            <person name="Griggs A."/>
            <person name="Gujja S."/>
            <person name="Heilman E."/>
            <person name="Heiman D."/>
            <person name="Hollinger A."/>
            <person name="Howarth C."/>
            <person name="Larson L."/>
            <person name="Mehta T."/>
            <person name="Neiman D."/>
            <person name="Pearson M."/>
            <person name="Roberts A."/>
            <person name="Ryan E."/>
            <person name="Saif S."/>
            <person name="Shea T."/>
            <person name="Shenoy N."/>
            <person name="Sisk P."/>
            <person name="Stolte C."/>
            <person name="Sykes S."/>
            <person name="White J."/>
            <person name="Haas B."/>
            <person name="Nusbaum C."/>
            <person name="Birren B."/>
        </authorList>
    </citation>
    <scope>NUCLEOTIDE SEQUENCE [LARGE SCALE GENOMIC DNA]</scope>
    <source>
        <strain evidence="1 2">CGphi46</strain>
    </source>
</reference>
<evidence type="ECO:0008006" key="3">
    <source>
        <dbReference type="Google" id="ProtNLM"/>
    </source>
</evidence>
<dbReference type="GeneID" id="16045678"/>
<organism evidence="1 2">
    <name type="scientific">Halorubrum virus CGphi46</name>
    <dbReference type="NCBI Taxonomy" id="754066"/>
    <lineage>
        <taxon>Viruses</taxon>
        <taxon>Duplodnaviria</taxon>
        <taxon>Heunggongvirae</taxon>
        <taxon>Uroviricota</taxon>
        <taxon>Caudoviricetes</taxon>
        <taxon>Kirjokansivirales</taxon>
        <taxon>Graaviviridae</taxon>
        <taxon>Seejivirus</taxon>
        <taxon>Seejivirus salhabitans</taxon>
    </lineage>
</organism>
<evidence type="ECO:0000313" key="2">
    <source>
        <dbReference type="Proteomes" id="UP000202528"/>
    </source>
</evidence>
<dbReference type="OrthoDB" id="31481at10239"/>
<gene>
    <name evidence="1" type="ORF">HALG_00048</name>
</gene>
<proteinExistence type="predicted"/>
<protein>
    <recommendedName>
        <fullName evidence="3">Major tail protein</fullName>
    </recommendedName>
</protein>
<sequence length="224" mass="23838">MPLYDRVVVEVEAFGRTGAFAFRGDLAPNRSLNKNYLVGGRGQVVSELYNQASDLDLGSILPDADLDRRAGFFLDAGAGSDQFQLSAEVGAGDEDLPWGDGSSPAGTVSEYDAAGDVHPLAKRDVLYRWLSQGRSDSGGQVKLYTGEWTDGTYADEAGVYGEPMTVAVLEARSEKPSDEPSAVTYTIEFERVSVVPDAVDEAVDDLSDAAQAAVDAVGDIIPDY</sequence>
<keyword evidence="2" id="KW-1185">Reference proteome</keyword>